<feature type="signal peptide" evidence="3">
    <location>
        <begin position="1"/>
        <end position="31"/>
    </location>
</feature>
<feature type="repeat" description="Cell wall-binding" evidence="2">
    <location>
        <begin position="381"/>
        <end position="400"/>
    </location>
</feature>
<sequence length="478" mass="52429">MNKQTKKFTLATISALSLLGAGIITANQVSASENIVLGRDSNGSSINPSYSFRTSTGLKIVGIKGTFVTPDKQAIVNRINEIRKEAYNEGLVDRYVPVAWSSNFEKATLIRAAEVSISYNHNKLTGEDPWGYYVWNTSNYPTGENIVLSAGSDSFNYAIDKFYAEKQNYINKSGDYGHYENLIDPENTSTAMSSFIKPGNGGGGVAQWLGTGSSSDSLVGTYGDSIVYTEAHSSFIDSIGLKQNLSVKPSSSLAIDLLGKFKNSREVIIPTNRDWSSSDTSVATIDRDGNITARKSGTTTITVTSDGKTYSATVTVSANASDQTSNSRVDTNPQTWTNDPNEYLARVRQSFVGDSGNSGSSSWIRSGSRWWFKHSDGSYTANGWEKIDGKWYRFDNSGWMQTGWVKDGSWYYLDGSGAMKTGWLKDNGSWYYLQDSGAMKTGWMKVSGKWYYAYSSGALAVNTTTPDGYRVNYNGEWV</sequence>
<evidence type="ECO:0000313" key="5">
    <source>
        <dbReference type="EMBL" id="KEQ39902.1"/>
    </source>
</evidence>
<dbReference type="Pfam" id="PF19127">
    <property type="entry name" value="Choline_bind_3"/>
    <property type="match status" value="1"/>
</dbReference>
<dbReference type="SUPFAM" id="SSF69360">
    <property type="entry name" value="Cell wall binding repeat"/>
    <property type="match status" value="1"/>
</dbReference>
<dbReference type="EMBL" id="JPFW01000008">
    <property type="protein sequence ID" value="KEQ39902.1"/>
    <property type="molecule type" value="Genomic_DNA"/>
</dbReference>
<reference evidence="5 6" key="1">
    <citation type="submission" date="2014-05" db="EMBL/GenBank/DDBJ databases">
        <authorList>
            <person name="Daugherty S.C."/>
            <person name="Tallon L.J."/>
            <person name="Sadzewicz L."/>
            <person name="Kilian M."/>
            <person name="Tettelin H."/>
        </authorList>
    </citation>
    <scope>NUCLEOTIDE SEQUENCE [LARGE SCALE GENOMIC DNA]</scope>
    <source>
        <strain evidence="5 6">SK642</strain>
    </source>
</reference>
<dbReference type="Gene3D" id="2.60.40.1080">
    <property type="match status" value="1"/>
</dbReference>
<protein>
    <submittedName>
        <fullName evidence="5">Pneumococcal surface protein A</fullName>
    </submittedName>
</protein>
<dbReference type="InterPro" id="IPR003343">
    <property type="entry name" value="Big_2"/>
</dbReference>
<dbReference type="InterPro" id="IPR018337">
    <property type="entry name" value="Cell_wall/Cho-bd_repeat"/>
</dbReference>
<dbReference type="PATRIC" id="fig|28037.97.peg.1098"/>
<dbReference type="Pfam" id="PF01473">
    <property type="entry name" value="Choline_bind_1"/>
    <property type="match status" value="1"/>
</dbReference>
<proteinExistence type="predicted"/>
<keyword evidence="3" id="KW-0732">Signal</keyword>
<accession>A0A081QAC9</accession>
<evidence type="ECO:0000259" key="4">
    <source>
        <dbReference type="SMART" id="SM00635"/>
    </source>
</evidence>
<evidence type="ECO:0000313" key="6">
    <source>
        <dbReference type="Proteomes" id="UP000028030"/>
    </source>
</evidence>
<dbReference type="RefSeq" id="WP_033683814.1">
    <property type="nucleotide sequence ID" value="NZ_JPFW01000008.1"/>
</dbReference>
<dbReference type="SUPFAM" id="SSF49373">
    <property type="entry name" value="Invasin/intimin cell-adhesion fragments"/>
    <property type="match status" value="1"/>
</dbReference>
<dbReference type="Pfam" id="PF02368">
    <property type="entry name" value="Big_2"/>
    <property type="match status" value="1"/>
</dbReference>
<dbReference type="InterPro" id="IPR008964">
    <property type="entry name" value="Invasin/intimin_cell_adhesion"/>
</dbReference>
<dbReference type="PROSITE" id="PS51170">
    <property type="entry name" value="CW"/>
    <property type="match status" value="3"/>
</dbReference>
<dbReference type="Proteomes" id="UP000028030">
    <property type="component" value="Unassembled WGS sequence"/>
</dbReference>
<evidence type="ECO:0000256" key="1">
    <source>
        <dbReference type="ARBA" id="ARBA00022737"/>
    </source>
</evidence>
<feature type="repeat" description="Cell wall-binding" evidence="2">
    <location>
        <begin position="440"/>
        <end position="459"/>
    </location>
</feature>
<keyword evidence="1" id="KW-0677">Repeat</keyword>
<feature type="repeat" description="Cell wall-binding" evidence="2">
    <location>
        <begin position="420"/>
        <end position="439"/>
    </location>
</feature>
<dbReference type="AlphaFoldDB" id="A0A081QAC9"/>
<gene>
    <name evidence="5" type="ORF">SK642_1159</name>
</gene>
<organism evidence="5 6">
    <name type="scientific">Streptococcus mitis</name>
    <dbReference type="NCBI Taxonomy" id="28037"/>
    <lineage>
        <taxon>Bacteria</taxon>
        <taxon>Bacillati</taxon>
        <taxon>Bacillota</taxon>
        <taxon>Bacilli</taxon>
        <taxon>Lactobacillales</taxon>
        <taxon>Streptococcaceae</taxon>
        <taxon>Streptococcus</taxon>
        <taxon>Streptococcus mitis group</taxon>
    </lineage>
</organism>
<dbReference type="SUPFAM" id="SSF55797">
    <property type="entry name" value="PR-1-like"/>
    <property type="match status" value="1"/>
</dbReference>
<feature type="domain" description="BIG2" evidence="4">
    <location>
        <begin position="241"/>
        <end position="315"/>
    </location>
</feature>
<evidence type="ECO:0000256" key="3">
    <source>
        <dbReference type="SAM" id="SignalP"/>
    </source>
</evidence>
<feature type="chain" id="PRO_5001762436" evidence="3">
    <location>
        <begin position="32"/>
        <end position="478"/>
    </location>
</feature>
<dbReference type="InterPro" id="IPR035940">
    <property type="entry name" value="CAP_sf"/>
</dbReference>
<dbReference type="SMART" id="SM00635">
    <property type="entry name" value="BID_2"/>
    <property type="match status" value="1"/>
</dbReference>
<evidence type="ECO:0000256" key="2">
    <source>
        <dbReference type="PROSITE-ProRule" id="PRU00591"/>
    </source>
</evidence>
<dbReference type="Gene3D" id="2.10.270.10">
    <property type="entry name" value="Cholin Binding"/>
    <property type="match status" value="1"/>
</dbReference>
<name>A0A081QAC9_STRMT</name>
<comment type="caution">
    <text evidence="5">The sequence shown here is derived from an EMBL/GenBank/DDBJ whole genome shotgun (WGS) entry which is preliminary data.</text>
</comment>
<dbReference type="Gene3D" id="3.40.33.10">
    <property type="entry name" value="CAP"/>
    <property type="match status" value="1"/>
</dbReference>